<evidence type="ECO:0000256" key="6">
    <source>
        <dbReference type="ARBA" id="ARBA00048493"/>
    </source>
</evidence>
<comment type="pathway">
    <text evidence="1">Nucleotide-sugar biosynthesis; UDP-N-acetyl-alpha-D-glucosamine biosynthesis; UDP-N-acetyl-alpha-D-glucosamine from N-acetyl-alpha-D-glucosamine 1-phosphate: step 1/1.</text>
</comment>
<dbReference type="InterPro" id="IPR029044">
    <property type="entry name" value="Nucleotide-diphossugar_trans"/>
</dbReference>
<evidence type="ECO:0000313" key="8">
    <source>
        <dbReference type="Proteomes" id="UP000748756"/>
    </source>
</evidence>
<evidence type="ECO:0000313" key="7">
    <source>
        <dbReference type="EMBL" id="KAF9127887.1"/>
    </source>
</evidence>
<sequence length="223" mass="24792">NADCGAKVVRKNAPDEPVGVVCLRNAAFNVVEYSEIDEDVAHATNPKNGQLLYRAANIANHFYTADFLNKVESFEGDLEYHIARKKIKTVDMQTGDVIAPKQINGMKLEMFVFDVFPFTERMAVFEVDRREEFSPLKNAPGTGVDCPETSRRDILQQNVRFFEAAGGKIIVGEEDNQLEGTPTLELSPLVTYSGEGLAEIVAGKSIKTPVRVHSLEELKRVVF</sequence>
<proteinExistence type="inferred from homology"/>
<name>A0A9P5RDI9_9FUNG</name>
<dbReference type="OrthoDB" id="532420at2759"/>
<dbReference type="InterPro" id="IPR002618">
    <property type="entry name" value="UDPGP_fam"/>
</dbReference>
<evidence type="ECO:0000256" key="1">
    <source>
        <dbReference type="ARBA" id="ARBA00005208"/>
    </source>
</evidence>
<protein>
    <recommendedName>
        <fullName evidence="3">UDP-N-acetylglucosamine diphosphorylase</fullName>
        <ecNumber evidence="3">2.7.7.23</ecNumber>
    </recommendedName>
</protein>
<keyword evidence="8" id="KW-1185">Reference proteome</keyword>
<dbReference type="EC" id="2.7.7.23" evidence="3"/>
<dbReference type="AlphaFoldDB" id="A0A9P5RDI9"/>
<organism evidence="7 8">
    <name type="scientific">Linnemannia schmuckeri</name>
    <dbReference type="NCBI Taxonomy" id="64567"/>
    <lineage>
        <taxon>Eukaryota</taxon>
        <taxon>Fungi</taxon>
        <taxon>Fungi incertae sedis</taxon>
        <taxon>Mucoromycota</taxon>
        <taxon>Mortierellomycotina</taxon>
        <taxon>Mortierellomycetes</taxon>
        <taxon>Mortierellales</taxon>
        <taxon>Mortierellaceae</taxon>
        <taxon>Linnemannia</taxon>
    </lineage>
</organism>
<accession>A0A9P5RDI9</accession>
<comment type="catalytic activity">
    <reaction evidence="6">
        <text>N-acetyl-alpha-D-glucosamine 1-phosphate + UTP + H(+) = UDP-N-acetyl-alpha-D-glucosamine + diphosphate</text>
        <dbReference type="Rhea" id="RHEA:13509"/>
        <dbReference type="ChEBI" id="CHEBI:15378"/>
        <dbReference type="ChEBI" id="CHEBI:33019"/>
        <dbReference type="ChEBI" id="CHEBI:46398"/>
        <dbReference type="ChEBI" id="CHEBI:57705"/>
        <dbReference type="ChEBI" id="CHEBI:57776"/>
        <dbReference type="EC" id="2.7.7.23"/>
    </reaction>
</comment>
<dbReference type="GO" id="GO:0003977">
    <property type="term" value="F:UDP-N-acetylglucosamine diphosphorylase activity"/>
    <property type="evidence" value="ECO:0007669"/>
    <property type="project" value="UniProtKB-EC"/>
</dbReference>
<dbReference type="Pfam" id="PF01704">
    <property type="entry name" value="UDPGP"/>
    <property type="match status" value="1"/>
</dbReference>
<dbReference type="EMBL" id="JAAAUQ010002099">
    <property type="protein sequence ID" value="KAF9127887.1"/>
    <property type="molecule type" value="Genomic_DNA"/>
</dbReference>
<evidence type="ECO:0000256" key="3">
    <source>
        <dbReference type="ARBA" id="ARBA00012457"/>
    </source>
</evidence>
<comment type="caution">
    <text evidence="7">The sequence shown here is derived from an EMBL/GenBank/DDBJ whole genome shotgun (WGS) entry which is preliminary data.</text>
</comment>
<dbReference type="PANTHER" id="PTHR11952:SF2">
    <property type="entry name" value="LD24639P"/>
    <property type="match status" value="1"/>
</dbReference>
<keyword evidence="5" id="KW-0548">Nucleotidyltransferase</keyword>
<dbReference type="GO" id="GO:0006048">
    <property type="term" value="P:UDP-N-acetylglucosamine biosynthetic process"/>
    <property type="evidence" value="ECO:0007669"/>
    <property type="project" value="TreeGrafter"/>
</dbReference>
<dbReference type="Proteomes" id="UP000748756">
    <property type="component" value="Unassembled WGS sequence"/>
</dbReference>
<dbReference type="Gene3D" id="3.90.550.10">
    <property type="entry name" value="Spore Coat Polysaccharide Biosynthesis Protein SpsA, Chain A"/>
    <property type="match status" value="1"/>
</dbReference>
<evidence type="ECO:0000256" key="4">
    <source>
        <dbReference type="ARBA" id="ARBA00022679"/>
    </source>
</evidence>
<reference evidence="7" key="1">
    <citation type="journal article" date="2020" name="Fungal Divers.">
        <title>Resolving the Mortierellaceae phylogeny through synthesis of multi-gene phylogenetics and phylogenomics.</title>
        <authorList>
            <person name="Vandepol N."/>
            <person name="Liber J."/>
            <person name="Desiro A."/>
            <person name="Na H."/>
            <person name="Kennedy M."/>
            <person name="Barry K."/>
            <person name="Grigoriev I.V."/>
            <person name="Miller A.N."/>
            <person name="O'Donnell K."/>
            <person name="Stajich J.E."/>
            <person name="Bonito G."/>
        </authorList>
    </citation>
    <scope>NUCLEOTIDE SEQUENCE</scope>
    <source>
        <strain evidence="7">NRRL 6426</strain>
    </source>
</reference>
<keyword evidence="4" id="KW-0808">Transferase</keyword>
<dbReference type="InterPro" id="IPR039741">
    <property type="entry name" value="UDP-sugar_pyrophosphorylase"/>
</dbReference>
<feature type="non-terminal residue" evidence="7">
    <location>
        <position position="1"/>
    </location>
</feature>
<dbReference type="PANTHER" id="PTHR11952">
    <property type="entry name" value="UDP- GLUCOSE PYROPHOSPHORYLASE"/>
    <property type="match status" value="1"/>
</dbReference>
<gene>
    <name evidence="7" type="primary">UAP1_2</name>
    <name evidence="7" type="ORF">BG015_004434</name>
</gene>
<comment type="similarity">
    <text evidence="2">Belongs to the UDPGP type 1 family.</text>
</comment>
<dbReference type="SUPFAM" id="SSF53448">
    <property type="entry name" value="Nucleotide-diphospho-sugar transferases"/>
    <property type="match status" value="1"/>
</dbReference>
<evidence type="ECO:0000256" key="5">
    <source>
        <dbReference type="ARBA" id="ARBA00022695"/>
    </source>
</evidence>
<evidence type="ECO:0000256" key="2">
    <source>
        <dbReference type="ARBA" id="ARBA00010401"/>
    </source>
</evidence>